<proteinExistence type="predicted"/>
<reference evidence="1" key="1">
    <citation type="journal article" date="2023" name="Insect Mol. Biol.">
        <title>Genome sequencing provides insights into the evolution of gene families encoding plant cell wall-degrading enzymes in longhorned beetles.</title>
        <authorList>
            <person name="Shin N.R."/>
            <person name="Okamura Y."/>
            <person name="Kirsch R."/>
            <person name="Pauchet Y."/>
        </authorList>
    </citation>
    <scope>NUCLEOTIDE SEQUENCE</scope>
    <source>
        <strain evidence="1">MMC_N1</strain>
    </source>
</reference>
<organism evidence="1 2">
    <name type="scientific">Molorchus minor</name>
    <dbReference type="NCBI Taxonomy" id="1323400"/>
    <lineage>
        <taxon>Eukaryota</taxon>
        <taxon>Metazoa</taxon>
        <taxon>Ecdysozoa</taxon>
        <taxon>Arthropoda</taxon>
        <taxon>Hexapoda</taxon>
        <taxon>Insecta</taxon>
        <taxon>Pterygota</taxon>
        <taxon>Neoptera</taxon>
        <taxon>Endopterygota</taxon>
        <taxon>Coleoptera</taxon>
        <taxon>Polyphaga</taxon>
        <taxon>Cucujiformia</taxon>
        <taxon>Chrysomeloidea</taxon>
        <taxon>Cerambycidae</taxon>
        <taxon>Lamiinae</taxon>
        <taxon>Monochamini</taxon>
        <taxon>Molorchus</taxon>
    </lineage>
</organism>
<protein>
    <submittedName>
        <fullName evidence="1">Uncharacterized protein</fullName>
    </submittedName>
</protein>
<keyword evidence="2" id="KW-1185">Reference proteome</keyword>
<evidence type="ECO:0000313" key="1">
    <source>
        <dbReference type="EMBL" id="KAJ8948211.1"/>
    </source>
</evidence>
<name>A0ABQ9IQ15_9CUCU</name>
<gene>
    <name evidence="1" type="ORF">NQ317_010820</name>
</gene>
<sequence>MRGYSHCEHHRFISKRYNYLRFRAIRDSKATMCKRFFERFFKYFLAKMVRKCQVCKKLDTFHPELSFHRFPVDPEKKKCV</sequence>
<dbReference type="EMBL" id="JAPWTJ010004115">
    <property type="protein sequence ID" value="KAJ8948211.1"/>
    <property type="molecule type" value="Genomic_DNA"/>
</dbReference>
<comment type="caution">
    <text evidence="1">The sequence shown here is derived from an EMBL/GenBank/DDBJ whole genome shotgun (WGS) entry which is preliminary data.</text>
</comment>
<accession>A0ABQ9IQ15</accession>
<evidence type="ECO:0000313" key="2">
    <source>
        <dbReference type="Proteomes" id="UP001162164"/>
    </source>
</evidence>
<dbReference type="Proteomes" id="UP001162164">
    <property type="component" value="Unassembled WGS sequence"/>
</dbReference>